<keyword evidence="2" id="KW-1185">Reference proteome</keyword>
<protein>
    <submittedName>
        <fullName evidence="1">Uncharacterized protein</fullName>
    </submittedName>
</protein>
<evidence type="ECO:0000313" key="2">
    <source>
        <dbReference type="Proteomes" id="UP001163324"/>
    </source>
</evidence>
<accession>A0ACC0V2B6</accession>
<proteinExistence type="predicted"/>
<dbReference type="Proteomes" id="UP001163324">
    <property type="component" value="Chromosome 4"/>
</dbReference>
<reference evidence="1" key="1">
    <citation type="submission" date="2022-10" db="EMBL/GenBank/DDBJ databases">
        <title>Complete Genome of Trichothecium roseum strain YXFP-22015, a Plant Pathogen Isolated from Citrus.</title>
        <authorList>
            <person name="Wang Y."/>
            <person name="Zhu L."/>
        </authorList>
    </citation>
    <scope>NUCLEOTIDE SEQUENCE</scope>
    <source>
        <strain evidence="1">YXFP-22015</strain>
    </source>
</reference>
<comment type="caution">
    <text evidence="1">The sequence shown here is derived from an EMBL/GenBank/DDBJ whole genome shotgun (WGS) entry which is preliminary data.</text>
</comment>
<organism evidence="1 2">
    <name type="scientific">Trichothecium roseum</name>
    <dbReference type="NCBI Taxonomy" id="47278"/>
    <lineage>
        <taxon>Eukaryota</taxon>
        <taxon>Fungi</taxon>
        <taxon>Dikarya</taxon>
        <taxon>Ascomycota</taxon>
        <taxon>Pezizomycotina</taxon>
        <taxon>Sordariomycetes</taxon>
        <taxon>Hypocreomycetidae</taxon>
        <taxon>Hypocreales</taxon>
        <taxon>Hypocreales incertae sedis</taxon>
        <taxon>Trichothecium</taxon>
    </lineage>
</organism>
<dbReference type="EMBL" id="CM047943">
    <property type="protein sequence ID" value="KAI9900563.1"/>
    <property type="molecule type" value="Genomic_DNA"/>
</dbReference>
<evidence type="ECO:0000313" key="1">
    <source>
        <dbReference type="EMBL" id="KAI9900563.1"/>
    </source>
</evidence>
<name>A0ACC0V2B6_9HYPO</name>
<sequence>MSDVGPATADIRSCPPEDVTRLADSTSSTTTATVTNTDRRRRGPFKRGAAACQRCRRRKQKCNGKLPACGPCSAAGSPCVPSERLVVVRADPDCRCAALRERVRELEARIEALVARDTSCASSDPVEPQQHQNHQQRRQGPFCYSSPADEGRRRHRHRSRILGPTFPGSNSGSESVPGPVLRSSPWKLWANDPDGQTPPPPPPPHPHPHPYPHLPQSPPSSSSSAVIAADLPSFSHAESLVEAFFTRRWPHLPVLHKPTFLERDFLPVFAQGCGGGGGGGGGGAGRLSSFRVYMVLAIASAETSTNASPLHSQQQQHHHGHYFAAAVRDLDLVLDGGASPADAAPRGERDLESIQCLLLLCLYGANEPQAIDVWHTLGLALRLALGMDLHREEASSPPPPPSSFHSSSPSFNDGTRSRWDYPLLRREMARRLFWSVYVMDRSMSMAMGRPLGIQDSDITAPFPLLLTDEQLMQEQEPARPHATNPPSPRDMSTFVHVIKLRRINASIHDSFHAAAAEGRRPHATDHDHDRDEAVQALRSAHHADLEAWLVSAPRYPPGSTTAMLQTPEWFQIAHHQAVLSLYRPSRHLITPSPSPSPSSNLSLSLSLSLPNLRLYLDAAIGLVSSYAALRARNLVTYTFVALNALFMASVAMLHALRASPALRAELGRDAAAANVDTCVRLLRGLSPGRVVGARCAAVVARLGAATLGVFDRVGGGGGGGGEEDDDVDEEFMAWFGLKLQRTGHSAPPPHHHHRHSPPPPPPLPPPPPPPLATTPLPVAAVDVMATTNSTPSIDIPWNDFLDQGFDVGYLGFDV</sequence>
<gene>
    <name evidence="1" type="ORF">N3K66_004825</name>
</gene>